<keyword evidence="6" id="KW-1185">Reference proteome</keyword>
<dbReference type="InterPro" id="IPR011032">
    <property type="entry name" value="GroES-like_sf"/>
</dbReference>
<comment type="similarity">
    <text evidence="1">Belongs to the zinc-containing alcohol dehydrogenase family.</text>
</comment>
<feature type="domain" description="Enoyl reductase (ER)" evidence="4">
    <location>
        <begin position="10"/>
        <end position="347"/>
    </location>
</feature>
<dbReference type="InterPro" id="IPR020843">
    <property type="entry name" value="ER"/>
</dbReference>
<dbReference type="InterPro" id="IPR047122">
    <property type="entry name" value="Trans-enoyl_RdTase-like"/>
</dbReference>
<dbReference type="Pfam" id="PF08240">
    <property type="entry name" value="ADH_N"/>
    <property type="match status" value="1"/>
</dbReference>
<dbReference type="SMART" id="SM00829">
    <property type="entry name" value="PKS_ER"/>
    <property type="match status" value="1"/>
</dbReference>
<proteinExistence type="inferred from homology"/>
<dbReference type="InterPro" id="IPR013154">
    <property type="entry name" value="ADH-like_N"/>
</dbReference>
<evidence type="ECO:0000256" key="3">
    <source>
        <dbReference type="ARBA" id="ARBA00023002"/>
    </source>
</evidence>
<comment type="subunit">
    <text evidence="2">Monomer.</text>
</comment>
<dbReference type="Gene3D" id="3.90.180.10">
    <property type="entry name" value="Medium-chain alcohol dehydrogenases, catalytic domain"/>
    <property type="match status" value="1"/>
</dbReference>
<dbReference type="SUPFAM" id="SSF50129">
    <property type="entry name" value="GroES-like"/>
    <property type="match status" value="1"/>
</dbReference>
<protein>
    <recommendedName>
        <fullName evidence="4">Enoyl reductase (ER) domain-containing protein</fullName>
    </recommendedName>
</protein>
<evidence type="ECO:0000313" key="6">
    <source>
        <dbReference type="Proteomes" id="UP000758155"/>
    </source>
</evidence>
<dbReference type="OrthoDB" id="48317at2759"/>
<name>A0A9P4WSI5_9PLEO</name>
<sequence length="352" mass="36677">MKAVRVEQPGAQPYVVNDVPVPKPGEGQILVKSVFTAINPVDAIMAQTGAMVPSFPFSPGCDAGGVVIKSGPKAINAMGREWGAGDRVFGCTRLGTPGHSAWGEYFLMEARVAVPVPPNLSLEQAGGMGVGLLTAAEGVFSCLGLPLPTDTASSATHAGNDKSWALVLGGASSVGFHAVQLLLACGLRVVSTCAQRSSALLEELGVRHVSYARPEQEIIDEVARITDSRVRYVFDAVGSNNGLMPRLVAAVCGEKEVRITTTNAFEPLPLIEGTIANTIQLGSIGQPGPEATELNDAITKYISVLYALMKSGKVKAGPYQIAGEGIEGILTAWEVQKSGKVAGKVVVKIADE</sequence>
<dbReference type="AlphaFoldDB" id="A0A9P4WSI5"/>
<dbReference type="PANTHER" id="PTHR45348:SF2">
    <property type="entry name" value="ZINC-TYPE ALCOHOL DEHYDROGENASE-LIKE PROTEIN C2E1P3.01"/>
    <property type="match status" value="1"/>
</dbReference>
<dbReference type="SUPFAM" id="SSF51735">
    <property type="entry name" value="NAD(P)-binding Rossmann-fold domains"/>
    <property type="match status" value="1"/>
</dbReference>
<dbReference type="EMBL" id="SWKV01000024">
    <property type="protein sequence ID" value="KAF3040663.1"/>
    <property type="molecule type" value="Genomic_DNA"/>
</dbReference>
<organism evidence="5 6">
    <name type="scientific">Didymella heteroderae</name>
    <dbReference type="NCBI Taxonomy" id="1769908"/>
    <lineage>
        <taxon>Eukaryota</taxon>
        <taxon>Fungi</taxon>
        <taxon>Dikarya</taxon>
        <taxon>Ascomycota</taxon>
        <taxon>Pezizomycotina</taxon>
        <taxon>Dothideomycetes</taxon>
        <taxon>Pleosporomycetidae</taxon>
        <taxon>Pleosporales</taxon>
        <taxon>Pleosporineae</taxon>
        <taxon>Didymellaceae</taxon>
        <taxon>Didymella</taxon>
    </lineage>
</organism>
<dbReference type="GO" id="GO:0016651">
    <property type="term" value="F:oxidoreductase activity, acting on NAD(P)H"/>
    <property type="evidence" value="ECO:0007669"/>
    <property type="project" value="InterPro"/>
</dbReference>
<dbReference type="InterPro" id="IPR036291">
    <property type="entry name" value="NAD(P)-bd_dom_sf"/>
</dbReference>
<evidence type="ECO:0000259" key="4">
    <source>
        <dbReference type="SMART" id="SM00829"/>
    </source>
</evidence>
<reference evidence="5" key="1">
    <citation type="submission" date="2019-04" db="EMBL/GenBank/DDBJ databases">
        <title>Sequencing of skin fungus with MAO and IRED activity.</title>
        <authorList>
            <person name="Marsaioli A.J."/>
            <person name="Bonatto J.M.C."/>
            <person name="Reis Junior O."/>
        </authorList>
    </citation>
    <scope>NUCLEOTIDE SEQUENCE</scope>
    <source>
        <strain evidence="5">28M1</strain>
    </source>
</reference>
<dbReference type="PANTHER" id="PTHR45348">
    <property type="entry name" value="HYPOTHETICAL OXIDOREDUCTASE (EUROFUNG)"/>
    <property type="match status" value="1"/>
</dbReference>
<dbReference type="Proteomes" id="UP000758155">
    <property type="component" value="Unassembled WGS sequence"/>
</dbReference>
<evidence type="ECO:0000256" key="1">
    <source>
        <dbReference type="ARBA" id="ARBA00008072"/>
    </source>
</evidence>
<dbReference type="Gene3D" id="3.40.50.720">
    <property type="entry name" value="NAD(P)-binding Rossmann-like Domain"/>
    <property type="match status" value="1"/>
</dbReference>
<accession>A0A9P4WSI5</accession>
<comment type="caution">
    <text evidence="5">The sequence shown here is derived from an EMBL/GenBank/DDBJ whole genome shotgun (WGS) entry which is preliminary data.</text>
</comment>
<dbReference type="CDD" id="cd08249">
    <property type="entry name" value="enoyl_reductase_like"/>
    <property type="match status" value="1"/>
</dbReference>
<evidence type="ECO:0000313" key="5">
    <source>
        <dbReference type="EMBL" id="KAF3040663.1"/>
    </source>
</evidence>
<evidence type="ECO:0000256" key="2">
    <source>
        <dbReference type="ARBA" id="ARBA00011245"/>
    </source>
</evidence>
<gene>
    <name evidence="5" type="ORF">E8E12_002402</name>
</gene>
<keyword evidence="3" id="KW-0560">Oxidoreductase</keyword>